<evidence type="ECO:0000313" key="16">
    <source>
        <dbReference type="EMBL" id="GGH58031.1"/>
    </source>
</evidence>
<keyword evidence="7" id="KW-0067">ATP-binding</keyword>
<dbReference type="InterPro" id="IPR001789">
    <property type="entry name" value="Sig_transdc_resp-reg_receiver"/>
</dbReference>
<dbReference type="InterPro" id="IPR011006">
    <property type="entry name" value="CheY-like_superfamily"/>
</dbReference>
<reference evidence="16" key="1">
    <citation type="journal article" date="2014" name="Int. J. Syst. Evol. Microbiol.">
        <title>Complete genome sequence of Corynebacterium casei LMG S-19264T (=DSM 44701T), isolated from a smear-ripened cheese.</title>
        <authorList>
            <consortium name="US DOE Joint Genome Institute (JGI-PGF)"/>
            <person name="Walter F."/>
            <person name="Albersmeier A."/>
            <person name="Kalinowski J."/>
            <person name="Ruckert C."/>
        </authorList>
    </citation>
    <scope>NUCLEOTIDE SEQUENCE</scope>
    <source>
        <strain evidence="16">CGMCC 1.15290</strain>
    </source>
</reference>
<dbReference type="SMART" id="SM00448">
    <property type="entry name" value="REC"/>
    <property type="match status" value="2"/>
</dbReference>
<comment type="catalytic activity">
    <reaction evidence="1">
        <text>ATP + protein L-histidine = ADP + protein N-phospho-L-histidine.</text>
        <dbReference type="EC" id="2.7.13.3"/>
    </reaction>
</comment>
<dbReference type="EMBL" id="BMIB01000001">
    <property type="protein sequence ID" value="GGH58031.1"/>
    <property type="molecule type" value="Genomic_DNA"/>
</dbReference>
<dbReference type="PANTHER" id="PTHR45339">
    <property type="entry name" value="HYBRID SIGNAL TRANSDUCTION HISTIDINE KINASE J"/>
    <property type="match status" value="1"/>
</dbReference>
<dbReference type="CDD" id="cd00082">
    <property type="entry name" value="HisKA"/>
    <property type="match status" value="1"/>
</dbReference>
<gene>
    <name evidence="16" type="ORF">GCM10011379_03360</name>
</gene>
<feature type="transmembrane region" description="Helical" evidence="13">
    <location>
        <begin position="56"/>
        <end position="75"/>
    </location>
</feature>
<feature type="coiled-coil region" evidence="12">
    <location>
        <begin position="198"/>
        <end position="253"/>
    </location>
</feature>
<accession>A0A917MSH8</accession>
<dbReference type="SUPFAM" id="SSF47384">
    <property type="entry name" value="Homodimeric domain of signal transducing histidine kinase"/>
    <property type="match status" value="1"/>
</dbReference>
<dbReference type="SUPFAM" id="SSF52172">
    <property type="entry name" value="CheY-like"/>
    <property type="match status" value="2"/>
</dbReference>
<keyword evidence="13" id="KW-1133">Transmembrane helix</keyword>
<reference evidence="16" key="2">
    <citation type="submission" date="2020-09" db="EMBL/GenBank/DDBJ databases">
        <authorList>
            <person name="Sun Q."/>
            <person name="Zhou Y."/>
        </authorList>
    </citation>
    <scope>NUCLEOTIDE SEQUENCE</scope>
    <source>
        <strain evidence="16">CGMCC 1.15290</strain>
    </source>
</reference>
<dbReference type="Gene3D" id="1.10.287.130">
    <property type="match status" value="1"/>
</dbReference>
<keyword evidence="6" id="KW-0418">Kinase</keyword>
<protein>
    <recommendedName>
        <fullName evidence="10">Sensory/regulatory protein RpfC</fullName>
        <ecNumber evidence="2">2.7.13.3</ecNumber>
    </recommendedName>
</protein>
<keyword evidence="8" id="KW-0902">Two-component regulatory system</keyword>
<evidence type="ECO:0000256" key="9">
    <source>
        <dbReference type="ARBA" id="ARBA00064003"/>
    </source>
</evidence>
<dbReference type="InterPro" id="IPR004358">
    <property type="entry name" value="Sig_transdc_His_kin-like_C"/>
</dbReference>
<dbReference type="Gene3D" id="3.40.50.2300">
    <property type="match status" value="2"/>
</dbReference>
<evidence type="ECO:0000256" key="13">
    <source>
        <dbReference type="SAM" id="Phobius"/>
    </source>
</evidence>
<feature type="domain" description="Histidine kinase" evidence="14">
    <location>
        <begin position="263"/>
        <end position="485"/>
    </location>
</feature>
<proteinExistence type="predicted"/>
<keyword evidence="5" id="KW-0547">Nucleotide-binding</keyword>
<comment type="caution">
    <text evidence="16">The sequence shown here is derived from an EMBL/GenBank/DDBJ whole genome shotgun (WGS) entry which is preliminary data.</text>
</comment>
<dbReference type="InterPro" id="IPR003661">
    <property type="entry name" value="HisK_dim/P_dom"/>
</dbReference>
<dbReference type="InterPro" id="IPR003594">
    <property type="entry name" value="HATPase_dom"/>
</dbReference>
<feature type="modified residue" description="4-aspartylphosphate" evidence="11">
    <location>
        <position position="555"/>
    </location>
</feature>
<evidence type="ECO:0000256" key="6">
    <source>
        <dbReference type="ARBA" id="ARBA00022777"/>
    </source>
</evidence>
<keyword evidence="3 11" id="KW-0597">Phosphoprotein</keyword>
<evidence type="ECO:0000313" key="17">
    <source>
        <dbReference type="Proteomes" id="UP000627292"/>
    </source>
</evidence>
<dbReference type="CDD" id="cd16922">
    <property type="entry name" value="HATPase_EvgS-ArcB-TorS-like"/>
    <property type="match status" value="1"/>
</dbReference>
<keyword evidence="13" id="KW-0472">Membrane</keyword>
<feature type="transmembrane region" description="Helical" evidence="13">
    <location>
        <begin position="127"/>
        <end position="144"/>
    </location>
</feature>
<dbReference type="CDD" id="cd17546">
    <property type="entry name" value="REC_hyHK_CKI1_RcsC-like"/>
    <property type="match status" value="1"/>
</dbReference>
<keyword evidence="4" id="KW-0808">Transferase</keyword>
<dbReference type="GO" id="GO:0005524">
    <property type="term" value="F:ATP binding"/>
    <property type="evidence" value="ECO:0007669"/>
    <property type="project" value="UniProtKB-KW"/>
</dbReference>
<dbReference type="FunFam" id="1.10.287.130:FF:000002">
    <property type="entry name" value="Two-component osmosensing histidine kinase"/>
    <property type="match status" value="1"/>
</dbReference>
<evidence type="ECO:0000256" key="1">
    <source>
        <dbReference type="ARBA" id="ARBA00000085"/>
    </source>
</evidence>
<evidence type="ECO:0000256" key="7">
    <source>
        <dbReference type="ARBA" id="ARBA00022840"/>
    </source>
</evidence>
<evidence type="ECO:0000256" key="12">
    <source>
        <dbReference type="SAM" id="Coils"/>
    </source>
</evidence>
<dbReference type="PANTHER" id="PTHR45339:SF1">
    <property type="entry name" value="HYBRID SIGNAL TRANSDUCTION HISTIDINE KINASE J"/>
    <property type="match status" value="1"/>
</dbReference>
<keyword evidence="12" id="KW-0175">Coiled coil</keyword>
<dbReference type="Pfam" id="PF00512">
    <property type="entry name" value="HisKA"/>
    <property type="match status" value="1"/>
</dbReference>
<dbReference type="SMART" id="SM00387">
    <property type="entry name" value="HATPase_c"/>
    <property type="match status" value="1"/>
</dbReference>
<evidence type="ECO:0000256" key="5">
    <source>
        <dbReference type="ARBA" id="ARBA00022741"/>
    </source>
</evidence>
<evidence type="ECO:0000256" key="2">
    <source>
        <dbReference type="ARBA" id="ARBA00012438"/>
    </source>
</evidence>
<dbReference type="Gene3D" id="3.30.565.10">
    <property type="entry name" value="Histidine kinase-like ATPase, C-terminal domain"/>
    <property type="match status" value="1"/>
</dbReference>
<evidence type="ECO:0000259" key="15">
    <source>
        <dbReference type="PROSITE" id="PS50110"/>
    </source>
</evidence>
<dbReference type="PROSITE" id="PS50110">
    <property type="entry name" value="RESPONSE_REGULATORY"/>
    <property type="match status" value="2"/>
</dbReference>
<dbReference type="Pfam" id="PF00072">
    <property type="entry name" value="Response_reg"/>
    <property type="match status" value="2"/>
</dbReference>
<dbReference type="AlphaFoldDB" id="A0A917MSH8"/>
<dbReference type="SMART" id="SM00388">
    <property type="entry name" value="HisKA"/>
    <property type="match status" value="1"/>
</dbReference>
<dbReference type="GO" id="GO:0000155">
    <property type="term" value="F:phosphorelay sensor kinase activity"/>
    <property type="evidence" value="ECO:0007669"/>
    <property type="project" value="InterPro"/>
</dbReference>
<dbReference type="InterPro" id="IPR036890">
    <property type="entry name" value="HATPase_C_sf"/>
</dbReference>
<dbReference type="Proteomes" id="UP000627292">
    <property type="component" value="Unassembled WGS sequence"/>
</dbReference>
<evidence type="ECO:0000256" key="11">
    <source>
        <dbReference type="PROSITE-ProRule" id="PRU00169"/>
    </source>
</evidence>
<dbReference type="CDD" id="cd00156">
    <property type="entry name" value="REC"/>
    <property type="match status" value="1"/>
</dbReference>
<feature type="transmembrane region" description="Helical" evidence="13">
    <location>
        <begin position="80"/>
        <end position="98"/>
    </location>
</feature>
<dbReference type="FunFam" id="3.30.565.10:FF:000010">
    <property type="entry name" value="Sensor histidine kinase RcsC"/>
    <property type="match status" value="1"/>
</dbReference>
<dbReference type="Pfam" id="PF02518">
    <property type="entry name" value="HATPase_c"/>
    <property type="match status" value="1"/>
</dbReference>
<organism evidence="16 17">
    <name type="scientific">Filimonas zeae</name>
    <dbReference type="NCBI Taxonomy" id="1737353"/>
    <lineage>
        <taxon>Bacteria</taxon>
        <taxon>Pseudomonadati</taxon>
        <taxon>Bacteroidota</taxon>
        <taxon>Chitinophagia</taxon>
        <taxon>Chitinophagales</taxon>
        <taxon>Chitinophagaceae</taxon>
        <taxon>Filimonas</taxon>
    </lineage>
</organism>
<evidence type="ECO:0000259" key="14">
    <source>
        <dbReference type="PROSITE" id="PS50109"/>
    </source>
</evidence>
<keyword evidence="17" id="KW-1185">Reference proteome</keyword>
<dbReference type="InterPro" id="IPR005467">
    <property type="entry name" value="His_kinase_dom"/>
</dbReference>
<dbReference type="SUPFAM" id="SSF55874">
    <property type="entry name" value="ATPase domain of HSP90 chaperone/DNA topoisomerase II/histidine kinase"/>
    <property type="match status" value="1"/>
</dbReference>
<feature type="domain" description="Response regulatory" evidence="15">
    <location>
        <begin position="645"/>
        <end position="759"/>
    </location>
</feature>
<sequence length="764" mass="85554">MTGTQVNSLHTNPQHAHTMALHRNVKERSDRLMNYFLPGFFVIGLLLAFYYDTWLIAIGVGSLCLTAYYSAKLLLPQSNLYQYVLSSVLGIFMAQFIYQMHGLFEMHFFAFIGSALLITYQKWRLQIPIMLIVLVHHAVFSYLQNNGYQEVYFSQMEYFELSTFAIHILLAAVIFFICGLWAYQMRKYTEIQLQQILAMQHLQEEARLSEERKKNEENLSRANKKLTQSNRELQQAYLNADQARREAEQANQANQAKSIFLATMSHEIRTPMNGVLGMSALLAGTPLNQQQRDYTNTIINCGESLLSLLNDILDFSKIESGKLELEQEEFDLQSCIEDVLDIFSSRAAQKKLELVYQIHADVPHQIAGDGLRLRQVLTNLVSNALKFTPSGEISVDVLVQETAPDGNITLRFTVTDTGIGIAEDKQSLLFKAFSQLDSSTTRKYGGTGLGLAISEKLVRLMGGHIQVASTAGKGSSFTFTIQTHAIHKAKPNPLDTVMADISGKKILVAEDNTASRLLMISLLENRKLRCVTAASGKEALQQMKNHRDIELVLTDILTPPEDAIHLARQIKQQYPGTPVILMSGVGNEPAKNHLSLFSSVLAKPVKGHVLDNHLLKAFHIEMRDLQLQEPEELLPAGFAERHPLRILVAEDNLMNQHVITAALQNLGYAPEVANNGLEVIDIISKQVFDLILMDVQMPEMGGIEATHVIRSLGRQPVIIALTANTLTGDREECLQAGMNDYLSKPIDLRAMVVMLEKWANHITA</sequence>
<evidence type="ECO:0000256" key="8">
    <source>
        <dbReference type="ARBA" id="ARBA00023012"/>
    </source>
</evidence>
<keyword evidence="13" id="KW-0812">Transmembrane</keyword>
<evidence type="ECO:0000256" key="10">
    <source>
        <dbReference type="ARBA" id="ARBA00068150"/>
    </source>
</evidence>
<evidence type="ECO:0000256" key="4">
    <source>
        <dbReference type="ARBA" id="ARBA00022679"/>
    </source>
</evidence>
<feature type="transmembrane region" description="Helical" evidence="13">
    <location>
        <begin position="164"/>
        <end position="183"/>
    </location>
</feature>
<name>A0A917MSH8_9BACT</name>
<dbReference type="PROSITE" id="PS50109">
    <property type="entry name" value="HIS_KIN"/>
    <property type="match status" value="1"/>
</dbReference>
<dbReference type="PRINTS" id="PR00344">
    <property type="entry name" value="BCTRLSENSOR"/>
</dbReference>
<dbReference type="InterPro" id="IPR036097">
    <property type="entry name" value="HisK_dim/P_sf"/>
</dbReference>
<dbReference type="EC" id="2.7.13.3" evidence="2"/>
<feature type="transmembrane region" description="Helical" evidence="13">
    <location>
        <begin position="32"/>
        <end position="50"/>
    </location>
</feature>
<feature type="modified residue" description="4-aspartylphosphate" evidence="11">
    <location>
        <position position="694"/>
    </location>
</feature>
<evidence type="ECO:0000256" key="3">
    <source>
        <dbReference type="ARBA" id="ARBA00022553"/>
    </source>
</evidence>
<comment type="subunit">
    <text evidence="9">At low DSF concentrations, interacts with RpfF.</text>
</comment>
<feature type="domain" description="Response regulatory" evidence="15">
    <location>
        <begin position="505"/>
        <end position="618"/>
    </location>
</feature>